<dbReference type="PROSITE" id="PS01302">
    <property type="entry name" value="UPF0758"/>
    <property type="match status" value="1"/>
</dbReference>
<accession>A0AAW3TVS0</accession>
<dbReference type="SUPFAM" id="SSF102712">
    <property type="entry name" value="JAB1/MPN domain"/>
    <property type="match status" value="1"/>
</dbReference>
<keyword evidence="3" id="KW-0378">Hydrolase</keyword>
<evidence type="ECO:0000313" key="7">
    <source>
        <dbReference type="EMBL" id="MBB3877023.1"/>
    </source>
</evidence>
<dbReference type="InterPro" id="IPR037518">
    <property type="entry name" value="MPN"/>
</dbReference>
<dbReference type="InterPro" id="IPR001405">
    <property type="entry name" value="UPF0758"/>
</dbReference>
<gene>
    <name evidence="7" type="ORF">GGR47_003291</name>
</gene>
<dbReference type="PANTHER" id="PTHR30471">
    <property type="entry name" value="DNA REPAIR PROTEIN RADC"/>
    <property type="match status" value="1"/>
</dbReference>
<dbReference type="InterPro" id="IPR025657">
    <property type="entry name" value="RadC_JAB"/>
</dbReference>
<reference evidence="7 8" key="1">
    <citation type="submission" date="2020-08" db="EMBL/GenBank/DDBJ databases">
        <title>Genomic Encyclopedia of Type Strains, Phase IV (KMG-IV): sequencing the most valuable type-strain genomes for metagenomic binning, comparative biology and taxonomic classification.</title>
        <authorList>
            <person name="Goeker M."/>
        </authorList>
    </citation>
    <scope>NUCLEOTIDE SEQUENCE [LARGE SCALE GENOMIC DNA]</scope>
    <source>
        <strain evidence="7 8">DSM 15581</strain>
    </source>
</reference>
<evidence type="ECO:0000313" key="8">
    <source>
        <dbReference type="Proteomes" id="UP000528945"/>
    </source>
</evidence>
<keyword evidence="4" id="KW-0862">Zinc</keyword>
<feature type="domain" description="MPN" evidence="6">
    <location>
        <begin position="1"/>
        <end position="115"/>
    </location>
</feature>
<dbReference type="Gene3D" id="3.40.140.10">
    <property type="entry name" value="Cytidine Deaminase, domain 2"/>
    <property type="match status" value="1"/>
</dbReference>
<comment type="caution">
    <text evidence="7">The sequence shown here is derived from an EMBL/GenBank/DDBJ whole genome shotgun (WGS) entry which is preliminary data.</text>
</comment>
<evidence type="ECO:0000256" key="1">
    <source>
        <dbReference type="ARBA" id="ARBA00022670"/>
    </source>
</evidence>
<keyword evidence="1" id="KW-0645">Protease</keyword>
<evidence type="ECO:0000256" key="2">
    <source>
        <dbReference type="ARBA" id="ARBA00022723"/>
    </source>
</evidence>
<dbReference type="Pfam" id="PF04002">
    <property type="entry name" value="RadC"/>
    <property type="match status" value="1"/>
</dbReference>
<sequence>MDYLTFDLRSETNETFRSLYLNARHELLAQDTTAKGTIDAAPFLPREIIGRALEIGATAIIVAHNHPSGDPSPSARDLECTRLLARLCHDLDISFLDHVIVGRGSFVSLRREGALE</sequence>
<dbReference type="GO" id="GO:0046872">
    <property type="term" value="F:metal ion binding"/>
    <property type="evidence" value="ECO:0007669"/>
    <property type="project" value="UniProtKB-KW"/>
</dbReference>
<dbReference type="InterPro" id="IPR020891">
    <property type="entry name" value="UPF0758_CS"/>
</dbReference>
<evidence type="ECO:0000256" key="4">
    <source>
        <dbReference type="ARBA" id="ARBA00022833"/>
    </source>
</evidence>
<evidence type="ECO:0000256" key="3">
    <source>
        <dbReference type="ARBA" id="ARBA00022801"/>
    </source>
</evidence>
<keyword evidence="2" id="KW-0479">Metal-binding</keyword>
<dbReference type="PANTHER" id="PTHR30471:SF3">
    <property type="entry name" value="UPF0758 PROTEIN YEES-RELATED"/>
    <property type="match status" value="1"/>
</dbReference>
<dbReference type="GO" id="GO:0008237">
    <property type="term" value="F:metallopeptidase activity"/>
    <property type="evidence" value="ECO:0007669"/>
    <property type="project" value="UniProtKB-KW"/>
</dbReference>
<dbReference type="Proteomes" id="UP000528945">
    <property type="component" value="Unassembled WGS sequence"/>
</dbReference>
<protein>
    <submittedName>
        <fullName evidence="7">DNA repair protein RadC</fullName>
    </submittedName>
</protein>
<dbReference type="AlphaFoldDB" id="A0AAW3TVS0"/>
<keyword evidence="8" id="KW-1185">Reference proteome</keyword>
<organism evidence="7 8">
    <name type="scientific">Sphingomonas aquatilis</name>
    <dbReference type="NCBI Taxonomy" id="93063"/>
    <lineage>
        <taxon>Bacteria</taxon>
        <taxon>Pseudomonadati</taxon>
        <taxon>Pseudomonadota</taxon>
        <taxon>Alphaproteobacteria</taxon>
        <taxon>Sphingomonadales</taxon>
        <taxon>Sphingomonadaceae</taxon>
        <taxon>Sphingomonas</taxon>
    </lineage>
</organism>
<evidence type="ECO:0000256" key="5">
    <source>
        <dbReference type="ARBA" id="ARBA00023049"/>
    </source>
</evidence>
<evidence type="ECO:0000259" key="6">
    <source>
        <dbReference type="PROSITE" id="PS50249"/>
    </source>
</evidence>
<dbReference type="CDD" id="cd08071">
    <property type="entry name" value="MPN_DUF2466"/>
    <property type="match status" value="1"/>
</dbReference>
<proteinExistence type="predicted"/>
<dbReference type="EMBL" id="JACIDB010000010">
    <property type="protein sequence ID" value="MBB3877023.1"/>
    <property type="molecule type" value="Genomic_DNA"/>
</dbReference>
<dbReference type="PROSITE" id="PS50249">
    <property type="entry name" value="MPN"/>
    <property type="match status" value="1"/>
</dbReference>
<dbReference type="GO" id="GO:0006508">
    <property type="term" value="P:proteolysis"/>
    <property type="evidence" value="ECO:0007669"/>
    <property type="project" value="UniProtKB-KW"/>
</dbReference>
<name>A0AAW3TVS0_9SPHN</name>
<keyword evidence="5" id="KW-0482">Metalloprotease</keyword>